<feature type="coiled-coil region" evidence="1">
    <location>
        <begin position="46"/>
        <end position="95"/>
    </location>
</feature>
<evidence type="ECO:0000313" key="4">
    <source>
        <dbReference type="Proteomes" id="UP000198564"/>
    </source>
</evidence>
<gene>
    <name evidence="3" type="ORF">SAMN04488113_1279</name>
</gene>
<name>A0A1H6U373_9LACT</name>
<dbReference type="RefSeq" id="WP_091635397.1">
    <property type="nucleotide sequence ID" value="NZ_FNYW01000027.1"/>
</dbReference>
<keyword evidence="2" id="KW-0812">Transmembrane</keyword>
<keyword evidence="1" id="KW-0175">Coiled coil</keyword>
<dbReference type="AlphaFoldDB" id="A0A1H6U373"/>
<evidence type="ECO:0000256" key="1">
    <source>
        <dbReference type="SAM" id="Coils"/>
    </source>
</evidence>
<keyword evidence="2" id="KW-0472">Membrane</keyword>
<dbReference type="Proteomes" id="UP000198564">
    <property type="component" value="Unassembled WGS sequence"/>
</dbReference>
<accession>A0A1H6U373</accession>
<proteinExistence type="predicted"/>
<keyword evidence="2" id="KW-1133">Transmembrane helix</keyword>
<sequence>MTIENMIQLIIAIVPAVIAYLGAVYQYKNKLELVREQNKTELDKVIKQLEEERYKTDKEIEKLKLEKDNDIERIEAETNKEISVLQAQYETKKDETLENKLWEGMGDDLIKSFKNNFDLDKLMKDEIDKNI</sequence>
<protein>
    <submittedName>
        <fullName evidence="3">Uncharacterized protein</fullName>
    </submittedName>
</protein>
<keyword evidence="4" id="KW-1185">Reference proteome</keyword>
<dbReference type="EMBL" id="FNYW01000027">
    <property type="protein sequence ID" value="SEI86721.1"/>
    <property type="molecule type" value="Genomic_DNA"/>
</dbReference>
<organism evidence="3 4">
    <name type="scientific">Alkalibacterium gilvum</name>
    <dbReference type="NCBI Taxonomy" id="1130080"/>
    <lineage>
        <taxon>Bacteria</taxon>
        <taxon>Bacillati</taxon>
        <taxon>Bacillota</taxon>
        <taxon>Bacilli</taxon>
        <taxon>Lactobacillales</taxon>
        <taxon>Carnobacteriaceae</taxon>
        <taxon>Alkalibacterium</taxon>
    </lineage>
</organism>
<evidence type="ECO:0000256" key="2">
    <source>
        <dbReference type="SAM" id="Phobius"/>
    </source>
</evidence>
<feature type="transmembrane region" description="Helical" evidence="2">
    <location>
        <begin position="6"/>
        <end position="25"/>
    </location>
</feature>
<reference evidence="4" key="1">
    <citation type="submission" date="2016-10" db="EMBL/GenBank/DDBJ databases">
        <authorList>
            <person name="Varghese N."/>
            <person name="Submissions S."/>
        </authorList>
    </citation>
    <scope>NUCLEOTIDE SEQUENCE [LARGE SCALE GENOMIC DNA]</scope>
    <source>
        <strain evidence="4">DSM 25751</strain>
    </source>
</reference>
<evidence type="ECO:0000313" key="3">
    <source>
        <dbReference type="EMBL" id="SEI86721.1"/>
    </source>
</evidence>